<protein>
    <submittedName>
        <fullName evidence="1">Uncharacterized protein</fullName>
    </submittedName>
</protein>
<organism evidence="1 2">
    <name type="scientific">Solidesulfovibrio carbinoliphilus subsp. oakridgensis</name>
    <dbReference type="NCBI Taxonomy" id="694327"/>
    <lineage>
        <taxon>Bacteria</taxon>
        <taxon>Pseudomonadati</taxon>
        <taxon>Thermodesulfobacteriota</taxon>
        <taxon>Desulfovibrionia</taxon>
        <taxon>Desulfovibrionales</taxon>
        <taxon>Desulfovibrionaceae</taxon>
        <taxon>Solidesulfovibrio</taxon>
    </lineage>
</organism>
<evidence type="ECO:0000313" key="1">
    <source>
        <dbReference type="EMBL" id="EHJ47077.1"/>
    </source>
</evidence>
<sequence length="72" mass="7970">MDNDSQTVRKLFLSSMDNLEMGQAAYFGLAEAMATVWHASLSGRPLTPEELKRGQSACRSGMATIKALCRRY</sequence>
<name>G7Q661_9BACT</name>
<keyword evidence="2" id="KW-1185">Reference proteome</keyword>
<dbReference type="Proteomes" id="UP000004662">
    <property type="component" value="Chromosome"/>
</dbReference>
<proteinExistence type="predicted"/>
<gene>
    <name evidence="1" type="ORF">DFW101_1066</name>
</gene>
<dbReference type="HOGENOM" id="CLU_2715861_0_0_7"/>
<dbReference type="AlphaFoldDB" id="G7Q661"/>
<reference evidence="2" key="1">
    <citation type="journal article" date="2015" name="Genome Announc.">
        <title>High-Quality Draft Genome Sequence of Desulfovibrio carbinoliphilus FW-101-2B, an Organic Acid-Oxidizing Sulfate-Reducing Bacterium Isolated from Uranium(VI)-Contaminated Groundwater.</title>
        <authorList>
            <person name="Ramsay B.D."/>
            <person name="Hwang C."/>
            <person name="Woo H.L."/>
            <person name="Carroll S.L."/>
            <person name="Lucas S."/>
            <person name="Han J."/>
            <person name="Lapidus A.L."/>
            <person name="Cheng J.F."/>
            <person name="Goodwin L.A."/>
            <person name="Pitluck S."/>
            <person name="Peters L."/>
            <person name="Chertkov O."/>
            <person name="Held B."/>
            <person name="Detter J.C."/>
            <person name="Han C.S."/>
            <person name="Tapia R."/>
            <person name="Land M.L."/>
            <person name="Hauser L.J."/>
            <person name="Kyrpides N.C."/>
            <person name="Ivanova N.N."/>
            <person name="Mikhailova N."/>
            <person name="Pagani I."/>
            <person name="Woyke T."/>
            <person name="Arkin A.P."/>
            <person name="Dehal P."/>
            <person name="Chivian D."/>
            <person name="Criddle C.S."/>
            <person name="Wu W."/>
            <person name="Chakraborty R."/>
            <person name="Hazen T.C."/>
            <person name="Fields M.W."/>
        </authorList>
    </citation>
    <scope>NUCLEOTIDE SEQUENCE [LARGE SCALE GENOMIC DNA]</scope>
    <source>
        <strain evidence="2">FW-101-2B</strain>
    </source>
</reference>
<accession>G7Q661</accession>
<evidence type="ECO:0000313" key="2">
    <source>
        <dbReference type="Proteomes" id="UP000004662"/>
    </source>
</evidence>
<dbReference type="STRING" id="694327.DFW101_1066"/>
<dbReference type="RefSeq" id="WP_009180491.1">
    <property type="nucleotide sequence ID" value="NZ_CM001368.1"/>
</dbReference>
<dbReference type="EMBL" id="CM001368">
    <property type="protein sequence ID" value="EHJ47077.1"/>
    <property type="molecule type" value="Genomic_DNA"/>
</dbReference>